<sequence>MYAELVERCGIASLGEAVGETYPLSGGFVRQTKNGRDYWYFQRADAEGKRRQMYIGPATEEIERLISEHKSAKADFKERRSMVAALKRAGLPAPDPMTGKVLEALAKAGAFRLRAVVVGTIAYQCYGGLLGVKLSGANMTTADLDLAQFSTISLAVEDHLAEPLERVLQSVDADFRPLPHPGDPRVASRYAIGDRYRVDVLTPNRGADSDDLVALPALGTAARPLRYLDYLIYNEERAIALHGGGVAVNVPAPERYALHKLIVSRLRIESRESQEKSRKDLRQAADLITALAEVRPYELAEAWDDLQQRGPKWRRYAEQGIALLPDTARRALEAATSS</sequence>
<dbReference type="InterPro" id="IPR022550">
    <property type="entry name" value="NTP_transf_8"/>
</dbReference>
<accession>K9GQA6</accession>
<dbReference type="AlphaFoldDB" id="K9GQA6"/>
<dbReference type="eggNOG" id="COG5397">
    <property type="taxonomic scope" value="Bacteria"/>
</dbReference>
<comment type="caution">
    <text evidence="2">The sequence shown here is derived from an EMBL/GenBank/DDBJ whole genome shotgun (WGS) entry which is preliminary data.</text>
</comment>
<dbReference type="EMBL" id="ANHY01000017">
    <property type="protein sequence ID" value="EKV28120.1"/>
    <property type="molecule type" value="Genomic_DNA"/>
</dbReference>
<proteinExistence type="predicted"/>
<dbReference type="PIRSF" id="PIRSF031854">
    <property type="entry name" value="UCP031854"/>
    <property type="match status" value="1"/>
</dbReference>
<feature type="domain" description="Nucleotidyltransferase-like" evidence="1">
    <location>
        <begin position="97"/>
        <end position="306"/>
    </location>
</feature>
<organism evidence="2 3">
    <name type="scientific">Caenispirillum salinarum AK4</name>
    <dbReference type="NCBI Taxonomy" id="1238182"/>
    <lineage>
        <taxon>Bacteria</taxon>
        <taxon>Pseudomonadati</taxon>
        <taxon>Pseudomonadota</taxon>
        <taxon>Alphaproteobacteria</taxon>
        <taxon>Rhodospirillales</taxon>
        <taxon>Novispirillaceae</taxon>
        <taxon>Caenispirillum</taxon>
    </lineage>
</organism>
<evidence type="ECO:0000259" key="1">
    <source>
        <dbReference type="Pfam" id="PF12281"/>
    </source>
</evidence>
<name>K9GQA6_9PROT</name>
<dbReference type="Proteomes" id="UP000009881">
    <property type="component" value="Unassembled WGS sequence"/>
</dbReference>
<reference evidence="2 3" key="1">
    <citation type="journal article" date="2013" name="Genome Announc.">
        <title>Draft Genome Sequence of an Alphaproteobacterium, Caenispirillum salinarum AK4(T), Isolated from a Solar Saltern.</title>
        <authorList>
            <person name="Khatri I."/>
            <person name="Singh A."/>
            <person name="Korpole S."/>
            <person name="Pinnaka A.K."/>
            <person name="Subramanian S."/>
        </authorList>
    </citation>
    <scope>NUCLEOTIDE SEQUENCE [LARGE SCALE GENOMIC DNA]</scope>
    <source>
        <strain evidence="2 3">AK4</strain>
    </source>
</reference>
<gene>
    <name evidence="2" type="ORF">C882_1121</name>
</gene>
<dbReference type="InterPro" id="IPR058575">
    <property type="entry name" value="NTP_transf_8_dom"/>
</dbReference>
<evidence type="ECO:0000313" key="2">
    <source>
        <dbReference type="EMBL" id="EKV28120.1"/>
    </source>
</evidence>
<dbReference type="Pfam" id="PF12281">
    <property type="entry name" value="NTP_transf_8"/>
    <property type="match status" value="1"/>
</dbReference>
<evidence type="ECO:0000313" key="3">
    <source>
        <dbReference type="Proteomes" id="UP000009881"/>
    </source>
</evidence>
<protein>
    <recommendedName>
        <fullName evidence="1">Nucleotidyltransferase-like domain-containing protein</fullName>
    </recommendedName>
</protein>
<keyword evidence="3" id="KW-1185">Reference proteome</keyword>
<dbReference type="STRING" id="1238182.C882_1121"/>